<dbReference type="Pfam" id="PF02706">
    <property type="entry name" value="Wzz"/>
    <property type="match status" value="1"/>
</dbReference>
<dbReference type="RefSeq" id="WP_264283009.1">
    <property type="nucleotide sequence ID" value="NZ_CP107006.1"/>
</dbReference>
<dbReference type="InterPro" id="IPR003856">
    <property type="entry name" value="LPS_length_determ_N"/>
</dbReference>
<dbReference type="PANTHER" id="PTHR32309">
    <property type="entry name" value="TYROSINE-PROTEIN KINASE"/>
    <property type="match status" value="1"/>
</dbReference>
<gene>
    <name evidence="10" type="ORF">MKQ68_09035</name>
</gene>
<comment type="subcellular location">
    <subcellularLocation>
        <location evidence="1">Cell membrane</location>
        <topology evidence="1">Multi-pass membrane protein</topology>
    </subcellularLocation>
</comment>
<dbReference type="PANTHER" id="PTHR32309:SF31">
    <property type="entry name" value="CAPSULAR EXOPOLYSACCHARIDE FAMILY"/>
    <property type="match status" value="1"/>
</dbReference>
<organism evidence="10 11">
    <name type="scientific">Chitinophaga horti</name>
    <dbReference type="NCBI Taxonomy" id="2920382"/>
    <lineage>
        <taxon>Bacteria</taxon>
        <taxon>Pseudomonadati</taxon>
        <taxon>Bacteroidota</taxon>
        <taxon>Chitinophagia</taxon>
        <taxon>Chitinophagales</taxon>
        <taxon>Chitinophagaceae</taxon>
        <taxon>Chitinophaga</taxon>
    </lineage>
</organism>
<keyword evidence="3 7" id="KW-0812">Transmembrane</keyword>
<reference evidence="10" key="1">
    <citation type="submission" date="2022-10" db="EMBL/GenBank/DDBJ databases">
        <title>Chitinophaga sp. nov., isolated from soil.</title>
        <authorList>
            <person name="Jeon C.O."/>
        </authorList>
    </citation>
    <scope>NUCLEOTIDE SEQUENCE</scope>
    <source>
        <strain evidence="10">R8</strain>
    </source>
</reference>
<evidence type="ECO:0000256" key="7">
    <source>
        <dbReference type="SAM" id="Phobius"/>
    </source>
</evidence>
<keyword evidence="4 7" id="KW-1133">Transmembrane helix</keyword>
<proteinExistence type="predicted"/>
<feature type="coiled-coil region" evidence="6">
    <location>
        <begin position="331"/>
        <end position="436"/>
    </location>
</feature>
<evidence type="ECO:0000256" key="3">
    <source>
        <dbReference type="ARBA" id="ARBA00022692"/>
    </source>
</evidence>
<feature type="transmembrane region" description="Helical" evidence="7">
    <location>
        <begin position="462"/>
        <end position="483"/>
    </location>
</feature>
<dbReference type="InterPro" id="IPR050445">
    <property type="entry name" value="Bact_polysacc_biosynth/exp"/>
</dbReference>
<name>A0ABY6J6C7_9BACT</name>
<dbReference type="Gene3D" id="3.40.50.300">
    <property type="entry name" value="P-loop containing nucleotide triphosphate hydrolases"/>
    <property type="match status" value="1"/>
</dbReference>
<evidence type="ECO:0000256" key="5">
    <source>
        <dbReference type="ARBA" id="ARBA00023136"/>
    </source>
</evidence>
<evidence type="ECO:0000256" key="4">
    <source>
        <dbReference type="ARBA" id="ARBA00022989"/>
    </source>
</evidence>
<keyword evidence="11" id="KW-1185">Reference proteome</keyword>
<dbReference type="SUPFAM" id="SSF52540">
    <property type="entry name" value="P-loop containing nucleoside triphosphate hydrolases"/>
    <property type="match status" value="1"/>
</dbReference>
<evidence type="ECO:0000259" key="8">
    <source>
        <dbReference type="Pfam" id="PF02706"/>
    </source>
</evidence>
<feature type="domain" description="Polysaccharide chain length determinant N-terminal" evidence="8">
    <location>
        <begin position="1"/>
        <end position="85"/>
    </location>
</feature>
<dbReference type="EMBL" id="CP107006">
    <property type="protein sequence ID" value="UYQ95239.1"/>
    <property type="molecule type" value="Genomic_DNA"/>
</dbReference>
<sequence length="734" mass="82492">MDLIYLFKSLLRRKWLIIGSTILAVVLAFLLTMNEKKLYRSYAQMATGFTTASSQVKLQDAGFNIYEIDVKFNNVVESFRSPKVIGMISYQLMIHDLENPKPYRTLSSEDKETERGLKIDRNKMLAALHDHYNKEKLLSSFDNEERKYLELIKLYKYDLENIRKLLYVDRVQRTDFVNIEFNSGNPELSAFVVNQICQEFLRNHESSRSQQNVQSISTLKTLVDQKRAELDSNLAILRVRGGVDVSVESTSKLTQVSTFETRLADERNLLNMARNSLDEIEGRLREMERTNTTTTTGSSSSANLEYVRVKAQRDQVLAEYVNKGSNDPELYARYQKLAKEAQVKLNAINSNSGGAIGSPGVETKASLLQKKSDLEVQIKSAEQNIASYNSRIGSLNSSVNFAAQRNADNLAMQKQVELAQAEYENVKSRYDAALNNKVAPMDDFRQTLFGQPAVEPEPSKRVIILGFAGMTMFVFCCIAIIFMEYVDVSIKTPSQYLRTMDLKMIGVISRLGGKKPSVAEAFEAEADKKKKTGAEFREQLRKIRYVIEQSGHKIYLVTSARKGEGKTTVIKALAKSLSLSHKKVLLIDANFPNNTLTQSFEAQPTLEDFTAQDNNVSFQKMSASVSQTDIPNVDIIGCKGGDYTPTEVLGENNLLRYAQLLSTGYDYIFIEGPALNGRADSRELVRYADSVISVVSARSSVKQTDKESLAFLKDLKEKYTGAVLNNVEPGNIDL</sequence>
<protein>
    <submittedName>
        <fullName evidence="10">Wzz/FepE/Etk N-terminal domain-containing protein</fullName>
    </submittedName>
</protein>
<dbReference type="InterPro" id="IPR025669">
    <property type="entry name" value="AAA_dom"/>
</dbReference>
<evidence type="ECO:0000259" key="9">
    <source>
        <dbReference type="Pfam" id="PF13614"/>
    </source>
</evidence>
<evidence type="ECO:0000256" key="1">
    <source>
        <dbReference type="ARBA" id="ARBA00004651"/>
    </source>
</evidence>
<keyword evidence="2" id="KW-1003">Cell membrane</keyword>
<dbReference type="InterPro" id="IPR027417">
    <property type="entry name" value="P-loop_NTPase"/>
</dbReference>
<evidence type="ECO:0000313" key="10">
    <source>
        <dbReference type="EMBL" id="UYQ95239.1"/>
    </source>
</evidence>
<keyword evidence="6" id="KW-0175">Coiled coil</keyword>
<feature type="transmembrane region" description="Helical" evidence="7">
    <location>
        <begin position="15"/>
        <end position="33"/>
    </location>
</feature>
<evidence type="ECO:0000256" key="6">
    <source>
        <dbReference type="SAM" id="Coils"/>
    </source>
</evidence>
<dbReference type="Pfam" id="PF13614">
    <property type="entry name" value="AAA_31"/>
    <property type="match status" value="1"/>
</dbReference>
<feature type="domain" description="AAA" evidence="9">
    <location>
        <begin position="557"/>
        <end position="698"/>
    </location>
</feature>
<feature type="coiled-coil region" evidence="6">
    <location>
        <begin position="263"/>
        <end position="290"/>
    </location>
</feature>
<keyword evidence="5 7" id="KW-0472">Membrane</keyword>
<evidence type="ECO:0000256" key="2">
    <source>
        <dbReference type="ARBA" id="ARBA00022475"/>
    </source>
</evidence>
<accession>A0ABY6J6C7</accession>
<evidence type="ECO:0000313" key="11">
    <source>
        <dbReference type="Proteomes" id="UP001162741"/>
    </source>
</evidence>
<dbReference type="Proteomes" id="UP001162741">
    <property type="component" value="Chromosome"/>
</dbReference>